<sequence length="349" mass="38670">MAQTNIMTWNLGKYGPNEHLATQVQYVQFVASVMQYTGTNLIGFCGIYAGLAEAFSTALINELDNRDRQPDKWRAQASPQLGLGRNEQYCFVWNSEKFLPSKTSLTDYFQYDFPLPFDSKNIFGFPRVHTKSQDMPPYLGYFQLLDAATTKYLAVVLFHAPAWDGDSGRTIGLACDTIPLVPAFQQGDGLLLMGTFNVPIDDNVDTPNSNGAWAFNNLAGPKGPYQQLTQNVPNRLATNASVAMSMEEALVQTADNLFFRKTSELKGFSCTNMGVANIFDHVFNTYNTSTDKWMTAPLGPPLANLERLIADADDVLALPDGSYAKLEDAFRAYRGLVSAYLPIGFTLTY</sequence>
<organism evidence="1 2">
    <name type="scientific">Hymenobacter negativus</name>
    <dbReference type="NCBI Taxonomy" id="2795026"/>
    <lineage>
        <taxon>Bacteria</taxon>
        <taxon>Pseudomonadati</taxon>
        <taxon>Bacteroidota</taxon>
        <taxon>Cytophagia</taxon>
        <taxon>Cytophagales</taxon>
        <taxon>Hymenobacteraceae</taxon>
        <taxon>Hymenobacter</taxon>
    </lineage>
</organism>
<evidence type="ECO:0000313" key="2">
    <source>
        <dbReference type="Proteomes" id="UP000664369"/>
    </source>
</evidence>
<dbReference type="Gene3D" id="3.60.10.10">
    <property type="entry name" value="Endonuclease/exonuclease/phosphatase"/>
    <property type="match status" value="1"/>
</dbReference>
<dbReference type="InterPro" id="IPR036691">
    <property type="entry name" value="Endo/exonu/phosph_ase_sf"/>
</dbReference>
<dbReference type="RefSeq" id="WP_208177600.1">
    <property type="nucleotide sequence ID" value="NZ_JAGETZ010000013.1"/>
</dbReference>
<evidence type="ECO:0000313" key="1">
    <source>
        <dbReference type="EMBL" id="MBO2011917.1"/>
    </source>
</evidence>
<gene>
    <name evidence="1" type="ORF">J4E00_22825</name>
</gene>
<protein>
    <recommendedName>
        <fullName evidence="3">Endonuclease/exonuclease/phosphatase domain-containing protein</fullName>
    </recommendedName>
</protein>
<dbReference type="EMBL" id="JAGETZ010000013">
    <property type="protein sequence ID" value="MBO2011917.1"/>
    <property type="molecule type" value="Genomic_DNA"/>
</dbReference>
<name>A0ABS3QL78_9BACT</name>
<evidence type="ECO:0008006" key="3">
    <source>
        <dbReference type="Google" id="ProtNLM"/>
    </source>
</evidence>
<proteinExistence type="predicted"/>
<dbReference type="Proteomes" id="UP000664369">
    <property type="component" value="Unassembled WGS sequence"/>
</dbReference>
<keyword evidence="2" id="KW-1185">Reference proteome</keyword>
<dbReference type="SUPFAM" id="SSF56219">
    <property type="entry name" value="DNase I-like"/>
    <property type="match status" value="1"/>
</dbReference>
<accession>A0ABS3QL78</accession>
<comment type="caution">
    <text evidence="1">The sequence shown here is derived from an EMBL/GenBank/DDBJ whole genome shotgun (WGS) entry which is preliminary data.</text>
</comment>
<reference evidence="1 2" key="1">
    <citation type="submission" date="2021-03" db="EMBL/GenBank/DDBJ databases">
        <authorList>
            <person name="Kim M.K."/>
        </authorList>
    </citation>
    <scope>NUCLEOTIDE SEQUENCE [LARGE SCALE GENOMIC DNA]</scope>
    <source>
        <strain evidence="1 2">BT442</strain>
    </source>
</reference>